<dbReference type="Proteomes" id="UP001497680">
    <property type="component" value="Unassembled WGS sequence"/>
</dbReference>
<name>A0ACC0DA17_9PEZI</name>
<sequence>MATNNLQLLYGGATVSASFGFDTKEKIDSFLDIIAGLGIKTIDTAWLYGDSEELLGLGNAPSRFTIDTKYPGGFVPNTSTKDEVIKYGQESLKRLNTKTVNIYYQHAPEPGTPLEDTLAGVNELYKQGAFKRFGLSNFSAADVEETIRISKERGWVAPTAYQGNYSAFARHSETDILPLLRRHGISFYAYSPSAGGFLAKKAETLRAGTGSGRWDKDNMYGKLYNSLYSKDVLLDGLDAWNGVAAAEGVLGIELAYRWVTYHSALDPALGDGVILGARNATQLTEIVTWIKKGPLSEEAAKKIQAIWEKVAPEAPLDNYHSYHALQPKV</sequence>
<evidence type="ECO:0000313" key="2">
    <source>
        <dbReference type="Proteomes" id="UP001497680"/>
    </source>
</evidence>
<proteinExistence type="predicted"/>
<evidence type="ECO:0000313" key="1">
    <source>
        <dbReference type="EMBL" id="KAI6089599.1"/>
    </source>
</evidence>
<keyword evidence="2" id="KW-1185">Reference proteome</keyword>
<accession>A0ACC0DA17</accession>
<protein>
    <submittedName>
        <fullName evidence="1">Aldehyde reductase</fullName>
    </submittedName>
</protein>
<comment type="caution">
    <text evidence="1">The sequence shown here is derived from an EMBL/GenBank/DDBJ whole genome shotgun (WGS) entry which is preliminary data.</text>
</comment>
<reference evidence="1 2" key="1">
    <citation type="journal article" date="2022" name="New Phytol.">
        <title>Ecological generalism drives hyperdiversity of secondary metabolite gene clusters in xylarialean endophytes.</title>
        <authorList>
            <person name="Franco M.E.E."/>
            <person name="Wisecaver J.H."/>
            <person name="Arnold A.E."/>
            <person name="Ju Y.M."/>
            <person name="Slot J.C."/>
            <person name="Ahrendt S."/>
            <person name="Moore L.P."/>
            <person name="Eastman K.E."/>
            <person name="Scott K."/>
            <person name="Konkel Z."/>
            <person name="Mondo S.J."/>
            <person name="Kuo A."/>
            <person name="Hayes R.D."/>
            <person name="Haridas S."/>
            <person name="Andreopoulos B."/>
            <person name="Riley R."/>
            <person name="LaButti K."/>
            <person name="Pangilinan J."/>
            <person name="Lipzen A."/>
            <person name="Amirebrahimi M."/>
            <person name="Yan J."/>
            <person name="Adam C."/>
            <person name="Keymanesh K."/>
            <person name="Ng V."/>
            <person name="Louie K."/>
            <person name="Northen T."/>
            <person name="Drula E."/>
            <person name="Henrissat B."/>
            <person name="Hsieh H.M."/>
            <person name="Youens-Clark K."/>
            <person name="Lutzoni F."/>
            <person name="Miadlikowska J."/>
            <person name="Eastwood D.C."/>
            <person name="Hamelin R.C."/>
            <person name="Grigoriev I.V."/>
            <person name="U'Ren J.M."/>
        </authorList>
    </citation>
    <scope>NUCLEOTIDE SEQUENCE [LARGE SCALE GENOMIC DNA]</scope>
    <source>
        <strain evidence="1 2">ER1909</strain>
    </source>
</reference>
<dbReference type="EMBL" id="MU394295">
    <property type="protein sequence ID" value="KAI6089599.1"/>
    <property type="molecule type" value="Genomic_DNA"/>
</dbReference>
<organism evidence="1 2">
    <name type="scientific">Hypoxylon rubiginosum</name>
    <dbReference type="NCBI Taxonomy" id="110542"/>
    <lineage>
        <taxon>Eukaryota</taxon>
        <taxon>Fungi</taxon>
        <taxon>Dikarya</taxon>
        <taxon>Ascomycota</taxon>
        <taxon>Pezizomycotina</taxon>
        <taxon>Sordariomycetes</taxon>
        <taxon>Xylariomycetidae</taxon>
        <taxon>Xylariales</taxon>
        <taxon>Hypoxylaceae</taxon>
        <taxon>Hypoxylon</taxon>
    </lineage>
</organism>
<gene>
    <name evidence="1" type="ORF">F4821DRAFT_231406</name>
</gene>